<sequence length="850" mass="95453">METKVLKLLELLLSETNEIKQKLNKLEARLDNQQHIDRIFGDIHRYFANNDAKTGNSPGNDSKPKQEVPANAGNLEMAKCNRVTDTEPEIDNIDLKTSEISIDDLKSVLKYTLVEEIGPSHAPTFKMAVKVNEKIYYGKGGSKQKARDDVTQIVYNSISKNKVKPTIKDEKNEPRNVIIDLSKLKKNKLEYLKPLLKFTLIEQIGPSHAPTFKMAAKVNGKLYFGNGGSKQKAQTSVTQSVLQSLNQKLINDNLINVQIEPMTVKTDPKYVENTYSLLKYRLVEQTGPDHKPTFKMAAKVNEKIYYGVGGSKVKAQMNVLELVLGELLKNQKQKQHGEVKSLSETKNVNLLPTKVQNTSKSLKYVTSALQYNFLGTTGAMFKMAAKVNGKIYTGLGISKTKARLDVATQVHTSLLTQTNECQQPETETKAAAFINRLYPNAIYTCTETRTDTRTEFTIIITVNNQQFVGIGPSKKIAKKAAAFSALTGLGDPPKTQINTVVKPEFFRRLVEEKIASLMSQTPQFGRYKVGAGIVMTRNGNFLDCDVVAVATGTKCIRSAKITNSGANLNDMHAEILTRRCLIDFFYDQLELSLEGRKETIFERNGPKFRLKDGIEFHLFVDTTPCGDASVFSPRNVPRRQGFLRVKVEAVGGAVSTKNERIFREEKLLTMSCSDKICRWNVLGLQGALLSNFLDPIYLKSVILGNVIHESHLQRAIYGRVKDTLVNLPSPYKLNTPSTFFLPSTRQSPASVPNFAITWSKNNQQCEIINYRTGMTQLGPSKVSKQRFLQKFGALSEKIWGKNLEIMYIEAKFSAFEYNNAKNSINEAFRSADLGNWITRPIEREMFRLKN</sequence>
<dbReference type="SMART" id="SM00552">
    <property type="entry name" value="ADEAMc"/>
    <property type="match status" value="1"/>
</dbReference>
<evidence type="ECO:0000256" key="1">
    <source>
        <dbReference type="PROSITE-ProRule" id="PRU00266"/>
    </source>
</evidence>
<feature type="coiled-coil region" evidence="2">
    <location>
        <begin position="9"/>
        <end position="36"/>
    </location>
</feature>
<dbReference type="SUPFAM" id="SSF54768">
    <property type="entry name" value="dsRNA-binding domain-like"/>
    <property type="match status" value="4"/>
</dbReference>
<dbReference type="GO" id="GO:0005737">
    <property type="term" value="C:cytoplasm"/>
    <property type="evidence" value="ECO:0000318"/>
    <property type="project" value="GO_Central"/>
</dbReference>
<feature type="domain" description="DRBM" evidence="4">
    <location>
        <begin position="173"/>
        <end position="247"/>
    </location>
</feature>
<dbReference type="Pfam" id="PF02137">
    <property type="entry name" value="A_deamin"/>
    <property type="match status" value="1"/>
</dbReference>
<keyword evidence="1" id="KW-0694">RNA-binding</keyword>
<dbReference type="GO" id="GO:0003725">
    <property type="term" value="F:double-stranded RNA binding"/>
    <property type="evidence" value="ECO:0000318"/>
    <property type="project" value="GO_Central"/>
</dbReference>
<feature type="domain" description="A to I editase" evidence="5">
    <location>
        <begin position="548"/>
        <end position="846"/>
    </location>
</feature>
<accession>D6X456</accession>
<dbReference type="GO" id="GO:0005730">
    <property type="term" value="C:nucleolus"/>
    <property type="evidence" value="ECO:0000318"/>
    <property type="project" value="GO_Central"/>
</dbReference>
<dbReference type="AlphaFoldDB" id="D6X456"/>
<feature type="compositionally biased region" description="Polar residues" evidence="3">
    <location>
        <begin position="51"/>
        <end position="60"/>
    </location>
</feature>
<feature type="region of interest" description="Disordered" evidence="3">
    <location>
        <begin position="50"/>
        <end position="73"/>
    </location>
</feature>
<dbReference type="KEGG" id="tca:661309"/>
<dbReference type="InterPro" id="IPR014720">
    <property type="entry name" value="dsRBD_dom"/>
</dbReference>
<feature type="domain" description="DRBM" evidence="4">
    <location>
        <begin position="111"/>
        <end position="160"/>
    </location>
</feature>
<evidence type="ECO:0000259" key="4">
    <source>
        <dbReference type="PROSITE" id="PS50137"/>
    </source>
</evidence>
<dbReference type="GO" id="GO:0010468">
    <property type="term" value="P:regulation of gene expression"/>
    <property type="evidence" value="ECO:0007669"/>
    <property type="project" value="UniProtKB-ARBA"/>
</dbReference>
<feature type="domain" description="DRBM" evidence="4">
    <location>
        <begin position="455"/>
        <end position="491"/>
    </location>
</feature>
<dbReference type="SMART" id="SM00358">
    <property type="entry name" value="DSRM"/>
    <property type="match status" value="5"/>
</dbReference>
<dbReference type="PROSITE" id="PS50141">
    <property type="entry name" value="A_DEAMIN_EDITASE"/>
    <property type="match status" value="1"/>
</dbReference>
<dbReference type="InterPro" id="IPR002466">
    <property type="entry name" value="A_deamin"/>
</dbReference>
<proteinExistence type="predicted"/>
<keyword evidence="7" id="KW-1185">Reference proteome</keyword>
<dbReference type="PROSITE" id="PS50137">
    <property type="entry name" value="DS_RBD"/>
    <property type="match status" value="4"/>
</dbReference>
<keyword evidence="2" id="KW-0175">Coiled coil</keyword>
<name>D6X456_TRICA</name>
<organism evidence="6 7">
    <name type="scientific">Tribolium castaneum</name>
    <name type="common">Red flour beetle</name>
    <dbReference type="NCBI Taxonomy" id="7070"/>
    <lineage>
        <taxon>Eukaryota</taxon>
        <taxon>Metazoa</taxon>
        <taxon>Ecdysozoa</taxon>
        <taxon>Arthropoda</taxon>
        <taxon>Hexapoda</taxon>
        <taxon>Insecta</taxon>
        <taxon>Pterygota</taxon>
        <taxon>Neoptera</taxon>
        <taxon>Endopterygota</taxon>
        <taxon>Coleoptera</taxon>
        <taxon>Polyphaga</taxon>
        <taxon>Cucujiformia</taxon>
        <taxon>Tenebrionidae</taxon>
        <taxon>Tenebrionidae incertae sedis</taxon>
        <taxon>Tribolium</taxon>
    </lineage>
</organism>
<reference evidence="6 7" key="1">
    <citation type="journal article" date="2008" name="Nature">
        <title>The genome of the model beetle and pest Tribolium castaneum.</title>
        <authorList>
            <consortium name="Tribolium Genome Sequencing Consortium"/>
            <person name="Richards S."/>
            <person name="Gibbs R.A."/>
            <person name="Weinstock G.M."/>
            <person name="Brown S.J."/>
            <person name="Denell R."/>
            <person name="Beeman R.W."/>
            <person name="Gibbs R."/>
            <person name="Beeman R.W."/>
            <person name="Brown S.J."/>
            <person name="Bucher G."/>
            <person name="Friedrich M."/>
            <person name="Grimmelikhuijzen C.J."/>
            <person name="Klingler M."/>
            <person name="Lorenzen M."/>
            <person name="Richards S."/>
            <person name="Roth S."/>
            <person name="Schroder R."/>
            <person name="Tautz D."/>
            <person name="Zdobnov E.M."/>
            <person name="Muzny D."/>
            <person name="Gibbs R.A."/>
            <person name="Weinstock G.M."/>
            <person name="Attaway T."/>
            <person name="Bell S."/>
            <person name="Buhay C.J."/>
            <person name="Chandrabose M.N."/>
            <person name="Chavez D."/>
            <person name="Clerk-Blankenburg K.P."/>
            <person name="Cree A."/>
            <person name="Dao M."/>
            <person name="Davis C."/>
            <person name="Chacko J."/>
            <person name="Dinh H."/>
            <person name="Dugan-Rocha S."/>
            <person name="Fowler G."/>
            <person name="Garner T.T."/>
            <person name="Garnes J."/>
            <person name="Gnirke A."/>
            <person name="Hawes A."/>
            <person name="Hernandez J."/>
            <person name="Hines S."/>
            <person name="Holder M."/>
            <person name="Hume J."/>
            <person name="Jhangiani S.N."/>
            <person name="Joshi V."/>
            <person name="Khan Z.M."/>
            <person name="Jackson L."/>
            <person name="Kovar C."/>
            <person name="Kowis A."/>
            <person name="Lee S."/>
            <person name="Lewis L.R."/>
            <person name="Margolis J."/>
            <person name="Morgan M."/>
            <person name="Nazareth L.V."/>
            <person name="Nguyen N."/>
            <person name="Okwuonu G."/>
            <person name="Parker D."/>
            <person name="Richards S."/>
            <person name="Ruiz S.J."/>
            <person name="Santibanez J."/>
            <person name="Savard J."/>
            <person name="Scherer S.E."/>
            <person name="Schneider B."/>
            <person name="Sodergren E."/>
            <person name="Tautz D."/>
            <person name="Vattahil S."/>
            <person name="Villasana D."/>
            <person name="White C.S."/>
            <person name="Wright R."/>
            <person name="Park Y."/>
            <person name="Beeman R.W."/>
            <person name="Lord J."/>
            <person name="Oppert B."/>
            <person name="Lorenzen M."/>
            <person name="Brown S."/>
            <person name="Wang L."/>
            <person name="Savard J."/>
            <person name="Tautz D."/>
            <person name="Richards S."/>
            <person name="Weinstock G."/>
            <person name="Gibbs R.A."/>
            <person name="Liu Y."/>
            <person name="Worley K."/>
            <person name="Weinstock G."/>
            <person name="Elsik C.G."/>
            <person name="Reese J.T."/>
            <person name="Elhaik E."/>
            <person name="Landan G."/>
            <person name="Graur D."/>
            <person name="Arensburger P."/>
            <person name="Atkinson P."/>
            <person name="Beeman R.W."/>
            <person name="Beidler J."/>
            <person name="Brown S.J."/>
            <person name="Demuth J.P."/>
            <person name="Drury D.W."/>
            <person name="Du Y.Z."/>
            <person name="Fujiwara H."/>
            <person name="Lorenzen M."/>
            <person name="Maselli V."/>
            <person name="Osanai M."/>
            <person name="Park Y."/>
            <person name="Robertson H.M."/>
            <person name="Tu Z."/>
            <person name="Wang J.J."/>
            <person name="Wang S."/>
            <person name="Richards S."/>
            <person name="Song H."/>
            <person name="Zhang L."/>
            <person name="Sodergren E."/>
            <person name="Werner D."/>
            <person name="Stanke M."/>
            <person name="Morgenstern B."/>
            <person name="Solovyev V."/>
            <person name="Kosarev P."/>
            <person name="Brown G."/>
            <person name="Chen H.C."/>
            <person name="Ermolaeva O."/>
            <person name="Hlavina W."/>
            <person name="Kapustin Y."/>
            <person name="Kiryutin B."/>
            <person name="Kitts P."/>
            <person name="Maglott D."/>
            <person name="Pruitt K."/>
            <person name="Sapojnikov V."/>
            <person name="Souvorov A."/>
            <person name="Mackey A.J."/>
            <person name="Waterhouse R.M."/>
            <person name="Wyder S."/>
            <person name="Zdobnov E.M."/>
            <person name="Zdobnov E.M."/>
            <person name="Wyder S."/>
            <person name="Kriventseva E.V."/>
            <person name="Kadowaki T."/>
            <person name="Bork P."/>
            <person name="Aranda M."/>
            <person name="Bao R."/>
            <person name="Beermann A."/>
            <person name="Berns N."/>
            <person name="Bolognesi R."/>
            <person name="Bonneton F."/>
            <person name="Bopp D."/>
            <person name="Brown S.J."/>
            <person name="Bucher G."/>
            <person name="Butts T."/>
            <person name="Chaumot A."/>
            <person name="Denell R.E."/>
            <person name="Ferrier D.E."/>
            <person name="Friedrich M."/>
            <person name="Gordon C.M."/>
            <person name="Jindra M."/>
            <person name="Klingler M."/>
            <person name="Lan Q."/>
            <person name="Lattorff H.M."/>
            <person name="Laudet V."/>
            <person name="von Levetsow C."/>
            <person name="Liu Z."/>
            <person name="Lutz R."/>
            <person name="Lynch J.A."/>
            <person name="da Fonseca R.N."/>
            <person name="Posnien N."/>
            <person name="Reuter R."/>
            <person name="Roth S."/>
            <person name="Savard J."/>
            <person name="Schinko J.B."/>
            <person name="Schmitt C."/>
            <person name="Schoppmeier M."/>
            <person name="Schroder R."/>
            <person name="Shippy T.D."/>
            <person name="Simonnet F."/>
            <person name="Marques-Souza H."/>
            <person name="Tautz D."/>
            <person name="Tomoyasu Y."/>
            <person name="Trauner J."/>
            <person name="Van der Zee M."/>
            <person name="Vervoort M."/>
            <person name="Wittkopp N."/>
            <person name="Wimmer E.A."/>
            <person name="Yang X."/>
            <person name="Jones A.K."/>
            <person name="Sattelle D.B."/>
            <person name="Ebert P.R."/>
            <person name="Nelson D."/>
            <person name="Scott J.G."/>
            <person name="Beeman R.W."/>
            <person name="Muthukrishnan S."/>
            <person name="Kramer K.J."/>
            <person name="Arakane Y."/>
            <person name="Beeman R.W."/>
            <person name="Zhu Q."/>
            <person name="Hogenkamp D."/>
            <person name="Dixit R."/>
            <person name="Oppert B."/>
            <person name="Jiang H."/>
            <person name="Zou Z."/>
            <person name="Marshall J."/>
            <person name="Elpidina E."/>
            <person name="Vinokurov K."/>
            <person name="Oppert C."/>
            <person name="Zou Z."/>
            <person name="Evans J."/>
            <person name="Lu Z."/>
            <person name="Zhao P."/>
            <person name="Sumathipala N."/>
            <person name="Altincicek B."/>
            <person name="Vilcinskas A."/>
            <person name="Williams M."/>
            <person name="Hultmark D."/>
            <person name="Hetru C."/>
            <person name="Jiang H."/>
            <person name="Grimmelikhuijzen C.J."/>
            <person name="Hauser F."/>
            <person name="Cazzamali G."/>
            <person name="Williamson M."/>
            <person name="Park Y."/>
            <person name="Li B."/>
            <person name="Tanaka Y."/>
            <person name="Predel R."/>
            <person name="Neupert S."/>
            <person name="Schachtner J."/>
            <person name="Verleyen P."/>
            <person name="Raible F."/>
            <person name="Bork P."/>
            <person name="Friedrich M."/>
            <person name="Walden K.K."/>
            <person name="Robertson H.M."/>
            <person name="Angeli S."/>
            <person name="Foret S."/>
            <person name="Bucher G."/>
            <person name="Schuetz S."/>
            <person name="Maleszka R."/>
            <person name="Wimmer E.A."/>
            <person name="Beeman R.W."/>
            <person name="Lorenzen M."/>
            <person name="Tomoyasu Y."/>
            <person name="Miller S.C."/>
            <person name="Grossmann D."/>
            <person name="Bucher G."/>
        </authorList>
    </citation>
    <scope>NUCLEOTIDE SEQUENCE [LARGE SCALE GENOMIC DNA]</scope>
    <source>
        <strain evidence="6 7">Georgia GA2</strain>
    </source>
</reference>
<dbReference type="Proteomes" id="UP000007266">
    <property type="component" value="Linkage group 10"/>
</dbReference>
<evidence type="ECO:0000256" key="2">
    <source>
        <dbReference type="SAM" id="Coils"/>
    </source>
</evidence>
<dbReference type="Gene3D" id="3.30.160.20">
    <property type="match status" value="4"/>
</dbReference>
<dbReference type="EMBL" id="KQ971379">
    <property type="protein sequence ID" value="EEZ97315.1"/>
    <property type="molecule type" value="Genomic_DNA"/>
</dbReference>
<evidence type="ECO:0008006" key="8">
    <source>
        <dbReference type="Google" id="ProtNLM"/>
    </source>
</evidence>
<evidence type="ECO:0000313" key="6">
    <source>
        <dbReference type="EMBL" id="EEZ97315.1"/>
    </source>
</evidence>
<dbReference type="eggNOG" id="KOG2777">
    <property type="taxonomic scope" value="Eukaryota"/>
</dbReference>
<dbReference type="HOGENOM" id="CLU_005382_3_1_1"/>
<reference evidence="6 7" key="2">
    <citation type="journal article" date="2010" name="Nucleic Acids Res.">
        <title>BeetleBase in 2010: revisions to provide comprehensive genomic information for Tribolium castaneum.</title>
        <authorList>
            <person name="Kim H.S."/>
            <person name="Murphy T."/>
            <person name="Xia J."/>
            <person name="Caragea D."/>
            <person name="Park Y."/>
            <person name="Beeman R.W."/>
            <person name="Lorenzen M.D."/>
            <person name="Butcher S."/>
            <person name="Manak J.R."/>
            <person name="Brown S.J."/>
        </authorList>
    </citation>
    <scope>GENOME REANNOTATION</scope>
    <source>
        <strain evidence="6 7">Georgia GA2</strain>
    </source>
</reference>
<dbReference type="GO" id="GO:0006396">
    <property type="term" value="P:RNA processing"/>
    <property type="evidence" value="ECO:0000318"/>
    <property type="project" value="GO_Central"/>
</dbReference>
<dbReference type="FunFam" id="3.30.160.20:FF:000135">
    <property type="entry name" value="Double-stranded RNA-specific editase Adar-like Protein"/>
    <property type="match status" value="1"/>
</dbReference>
<dbReference type="Pfam" id="PF00035">
    <property type="entry name" value="dsrm"/>
    <property type="match status" value="4"/>
</dbReference>
<evidence type="ECO:0000259" key="5">
    <source>
        <dbReference type="PROSITE" id="PS50141"/>
    </source>
</evidence>
<dbReference type="PANTHER" id="PTHR10910">
    <property type="entry name" value="EUKARYOTE SPECIFIC DSRNA BINDING PROTEIN"/>
    <property type="match status" value="1"/>
</dbReference>
<protein>
    <recommendedName>
        <fullName evidence="8">Double-stranded RNA-specific editase Adar-like Protein</fullName>
    </recommendedName>
</protein>
<dbReference type="OrthoDB" id="10268011at2759"/>
<dbReference type="PANTHER" id="PTHR10910:SF62">
    <property type="entry name" value="AT07585P-RELATED"/>
    <property type="match status" value="1"/>
</dbReference>
<dbReference type="GO" id="GO:0008251">
    <property type="term" value="F:tRNA-specific adenosine deaminase activity"/>
    <property type="evidence" value="ECO:0000318"/>
    <property type="project" value="GO_Central"/>
</dbReference>
<dbReference type="GO" id="GO:0006382">
    <property type="term" value="P:adenosine to inosine editing"/>
    <property type="evidence" value="ECO:0000318"/>
    <property type="project" value="GO_Central"/>
</dbReference>
<gene>
    <name evidence="6" type="primary">AUGUSTUS-3.0.2_11126</name>
    <name evidence="6" type="ORF">TcasGA2_TC011126</name>
</gene>
<evidence type="ECO:0000256" key="3">
    <source>
        <dbReference type="SAM" id="MobiDB-lite"/>
    </source>
</evidence>
<dbReference type="GO" id="GO:0003726">
    <property type="term" value="F:double-stranded RNA adenosine deaminase activity"/>
    <property type="evidence" value="ECO:0000318"/>
    <property type="project" value="GO_Central"/>
</dbReference>
<dbReference type="PhylomeDB" id="D6X456"/>
<evidence type="ECO:0000313" key="7">
    <source>
        <dbReference type="Proteomes" id="UP000007266"/>
    </source>
</evidence>
<feature type="domain" description="DRBM" evidence="4">
    <location>
        <begin position="280"/>
        <end position="329"/>
    </location>
</feature>